<reference evidence="1" key="1">
    <citation type="journal article" date="2015" name="Nature">
        <title>Complex archaea that bridge the gap between prokaryotes and eukaryotes.</title>
        <authorList>
            <person name="Spang A."/>
            <person name="Saw J.H."/>
            <person name="Jorgensen S.L."/>
            <person name="Zaremba-Niedzwiedzka K."/>
            <person name="Martijn J."/>
            <person name="Lind A.E."/>
            <person name="van Eijk R."/>
            <person name="Schleper C."/>
            <person name="Guy L."/>
            <person name="Ettema T.J."/>
        </authorList>
    </citation>
    <scope>NUCLEOTIDE SEQUENCE</scope>
</reference>
<dbReference type="EMBL" id="LAZR01010401">
    <property type="protein sequence ID" value="KKM67151.1"/>
    <property type="molecule type" value="Genomic_DNA"/>
</dbReference>
<gene>
    <name evidence="1" type="ORF">LCGC14_1474100</name>
</gene>
<protein>
    <recommendedName>
        <fullName evidence="2">Antitoxin</fullName>
    </recommendedName>
</protein>
<evidence type="ECO:0008006" key="2">
    <source>
        <dbReference type="Google" id="ProtNLM"/>
    </source>
</evidence>
<accession>A0A0F9JXF8</accession>
<name>A0A0F9JXF8_9ZZZZ</name>
<evidence type="ECO:0000313" key="1">
    <source>
        <dbReference type="EMBL" id="KKM67151.1"/>
    </source>
</evidence>
<organism evidence="1">
    <name type="scientific">marine sediment metagenome</name>
    <dbReference type="NCBI Taxonomy" id="412755"/>
    <lineage>
        <taxon>unclassified sequences</taxon>
        <taxon>metagenomes</taxon>
        <taxon>ecological metagenomes</taxon>
    </lineage>
</organism>
<feature type="non-terminal residue" evidence="1">
    <location>
        <position position="77"/>
    </location>
</feature>
<dbReference type="AlphaFoldDB" id="A0A0F9JXF8"/>
<sequence length="77" mass="8286">MPEALNRISFDEFSDNLARIFDRVISEGEEIVVEKGEGELVSLKPASRAKPVTSLVNSPNSSVSSSCTFATTKVALL</sequence>
<proteinExistence type="predicted"/>
<comment type="caution">
    <text evidence="1">The sequence shown here is derived from an EMBL/GenBank/DDBJ whole genome shotgun (WGS) entry which is preliminary data.</text>
</comment>